<evidence type="ECO:0000313" key="5">
    <source>
        <dbReference type="Proteomes" id="UP000553776"/>
    </source>
</evidence>
<accession>A0A841U1C9</accession>
<dbReference type="PROSITE" id="PS51635">
    <property type="entry name" value="PNPLA"/>
    <property type="match status" value="1"/>
</dbReference>
<evidence type="ECO:0000259" key="3">
    <source>
        <dbReference type="PROSITE" id="PS51635"/>
    </source>
</evidence>
<keyword evidence="2" id="KW-0442">Lipid degradation</keyword>
<name>A0A841U1C9_9BACL</name>
<dbReference type="RefSeq" id="WP_185136968.1">
    <property type="nucleotide sequence ID" value="NZ_BORM01000006.1"/>
</dbReference>
<dbReference type="GO" id="GO:0016787">
    <property type="term" value="F:hydrolase activity"/>
    <property type="evidence" value="ECO:0007669"/>
    <property type="project" value="UniProtKB-UniRule"/>
</dbReference>
<sequence length="332" mass="36097">MLINGVFEGGGVKGISLVGAVRAAELNGVTFHKVAGTSSGSIVAALLATGYTAEEMKRIIQATPFASFLKRSPFFNIRLIGPALRLLVKKGLYSGDALEDWIRGLLAARNVFTFSDLPPGKLRIIASDITNGKILVLPDDIAEYGIDPGRLEVAKAVRMSTSIPYFFDPVVIVQASRAGHFKKRARAAAVKASYVVDGGLLSNFPLWLFDRDAESDAGSDAESAVPVVGFQMVGRNDFKPHRIGGPVTMFQAMFETMLSAHDERYIEQHNRIRTIKIPTLGVGTTQFSIDSETSESLYRSGLAAGERYFKHCDRKTGLWLGEGPSGPLIRFR</sequence>
<reference evidence="4 5" key="1">
    <citation type="submission" date="2020-08" db="EMBL/GenBank/DDBJ databases">
        <title>Cohnella phylogeny.</title>
        <authorList>
            <person name="Dunlap C."/>
        </authorList>
    </citation>
    <scope>NUCLEOTIDE SEQUENCE [LARGE SCALE GENOMIC DNA]</scope>
    <source>
        <strain evidence="4 5">DSM 25239</strain>
    </source>
</reference>
<dbReference type="AlphaFoldDB" id="A0A841U1C9"/>
<dbReference type="GO" id="GO:0016042">
    <property type="term" value="P:lipid catabolic process"/>
    <property type="evidence" value="ECO:0007669"/>
    <property type="project" value="UniProtKB-UniRule"/>
</dbReference>
<dbReference type="CDD" id="cd07207">
    <property type="entry name" value="Pat_ExoU_VipD_like"/>
    <property type="match status" value="1"/>
</dbReference>
<dbReference type="InterPro" id="IPR016035">
    <property type="entry name" value="Acyl_Trfase/lysoPLipase"/>
</dbReference>
<dbReference type="SUPFAM" id="SSF52151">
    <property type="entry name" value="FabD/lysophospholipase-like"/>
    <property type="match status" value="1"/>
</dbReference>
<dbReference type="EMBL" id="JACJVR010000063">
    <property type="protein sequence ID" value="MBB6692988.1"/>
    <property type="molecule type" value="Genomic_DNA"/>
</dbReference>
<feature type="domain" description="PNPLA" evidence="3">
    <location>
        <begin position="5"/>
        <end position="210"/>
    </location>
</feature>
<dbReference type="InterPro" id="IPR002641">
    <property type="entry name" value="PNPLA_dom"/>
</dbReference>
<dbReference type="Proteomes" id="UP000553776">
    <property type="component" value="Unassembled WGS sequence"/>
</dbReference>
<feature type="short sequence motif" description="GXGXXG" evidence="2">
    <location>
        <begin position="9"/>
        <end position="14"/>
    </location>
</feature>
<keyword evidence="5" id="KW-1185">Reference proteome</keyword>
<dbReference type="Gene3D" id="3.40.1090.10">
    <property type="entry name" value="Cytosolic phospholipase A2 catalytic domain"/>
    <property type="match status" value="2"/>
</dbReference>
<gene>
    <name evidence="4" type="ORF">H7B90_16390</name>
</gene>
<organism evidence="4 5">
    <name type="scientific">Cohnella xylanilytica</name>
    <dbReference type="NCBI Taxonomy" id="557555"/>
    <lineage>
        <taxon>Bacteria</taxon>
        <taxon>Bacillati</taxon>
        <taxon>Bacillota</taxon>
        <taxon>Bacilli</taxon>
        <taxon>Bacillales</taxon>
        <taxon>Paenibacillaceae</taxon>
        <taxon>Cohnella</taxon>
    </lineage>
</organism>
<dbReference type="InterPro" id="IPR052580">
    <property type="entry name" value="Lipid_Hydrolase"/>
</dbReference>
<evidence type="ECO:0000256" key="2">
    <source>
        <dbReference type="PROSITE-ProRule" id="PRU01161"/>
    </source>
</evidence>
<evidence type="ECO:0000256" key="1">
    <source>
        <dbReference type="ARBA" id="ARBA00023098"/>
    </source>
</evidence>
<feature type="short sequence motif" description="GXSXG" evidence="2">
    <location>
        <begin position="36"/>
        <end position="40"/>
    </location>
</feature>
<comment type="caution">
    <text evidence="4">The sequence shown here is derived from an EMBL/GenBank/DDBJ whole genome shotgun (WGS) entry which is preliminary data.</text>
</comment>
<dbReference type="Pfam" id="PF01734">
    <property type="entry name" value="Patatin"/>
    <property type="match status" value="1"/>
</dbReference>
<keyword evidence="1 2" id="KW-0443">Lipid metabolism</keyword>
<evidence type="ECO:0000313" key="4">
    <source>
        <dbReference type="EMBL" id="MBB6692988.1"/>
    </source>
</evidence>
<feature type="short sequence motif" description="DGA/G" evidence="2">
    <location>
        <begin position="197"/>
        <end position="199"/>
    </location>
</feature>
<keyword evidence="2" id="KW-0378">Hydrolase</keyword>
<dbReference type="PANTHER" id="PTHR46394">
    <property type="entry name" value="ANNEXIN"/>
    <property type="match status" value="1"/>
</dbReference>
<feature type="active site" description="Proton acceptor" evidence="2">
    <location>
        <position position="197"/>
    </location>
</feature>
<dbReference type="PANTHER" id="PTHR46394:SF1">
    <property type="entry name" value="PNPLA DOMAIN-CONTAINING PROTEIN"/>
    <property type="match status" value="1"/>
</dbReference>
<proteinExistence type="predicted"/>
<feature type="active site" description="Nucleophile" evidence="2">
    <location>
        <position position="38"/>
    </location>
</feature>
<protein>
    <submittedName>
        <fullName evidence="4">Patatin-like phospholipase family protein</fullName>
    </submittedName>
</protein>